<gene>
    <name evidence="1" type="ORF">QSV35_15975</name>
</gene>
<proteinExistence type="predicted"/>
<evidence type="ECO:0000313" key="2">
    <source>
        <dbReference type="Proteomes" id="UP001235064"/>
    </source>
</evidence>
<comment type="caution">
    <text evidence="1">The sequence shown here is derived from an EMBL/GenBank/DDBJ whole genome shotgun (WGS) entry which is preliminary data.</text>
</comment>
<keyword evidence="2" id="KW-1185">Reference proteome</keyword>
<name>A0ABT7N297_9MICO</name>
<evidence type="ECO:0000313" key="1">
    <source>
        <dbReference type="EMBL" id="MDL9980838.1"/>
    </source>
</evidence>
<dbReference type="EMBL" id="JASXSZ010000005">
    <property type="protein sequence ID" value="MDL9980838.1"/>
    <property type="molecule type" value="Genomic_DNA"/>
</dbReference>
<accession>A0ABT7N297</accession>
<evidence type="ECO:0008006" key="3">
    <source>
        <dbReference type="Google" id="ProtNLM"/>
    </source>
</evidence>
<organism evidence="1 2">
    <name type="scientific">Microbacterium candidum</name>
    <dbReference type="NCBI Taxonomy" id="3041922"/>
    <lineage>
        <taxon>Bacteria</taxon>
        <taxon>Bacillati</taxon>
        <taxon>Actinomycetota</taxon>
        <taxon>Actinomycetes</taxon>
        <taxon>Micrococcales</taxon>
        <taxon>Microbacteriaceae</taxon>
        <taxon>Microbacterium</taxon>
    </lineage>
</organism>
<sequence>MNLRPSPADLHLARDEQVTGSRMRRDPTWRRIRKGVYAAAMAWDALAPWDRYLVRVHAFALTHPDAVFCFESAAALLGLPVFGEPCDIHVLAGPRSPGRRHGDVVVHANVRARAVAEFGPIAITTPQETVVDLARVLPPAFGLAVVDAALRRAEFAGLAGAMQDAAERTGARGARRVEWIRERADASAESVLESVGRAAIEWWGFEAPTLQVVIRTGAICDRVDFAWPDRRVIGEADGDVKYSNDPDEARRQVLAEKRREDRLRRIAGGFVRWGWAETMALHATRDVVPVRDLLLGVGLPQVRNPKVRMLATLAANPRSIPHARLLPG</sequence>
<protein>
    <recommendedName>
        <fullName evidence="3">Transcriptional regulator, AbiEi antitoxin, Type IV TA system</fullName>
    </recommendedName>
</protein>
<reference evidence="1 2" key="1">
    <citation type="submission" date="2023-06" db="EMBL/GenBank/DDBJ databases">
        <title>Microbacterium sp. nov., isolated from a waste landfill.</title>
        <authorList>
            <person name="Wen W."/>
        </authorList>
    </citation>
    <scope>NUCLEOTIDE SEQUENCE [LARGE SCALE GENOMIC DNA]</scope>
    <source>
        <strain evidence="1 2">ASV49</strain>
    </source>
</reference>
<dbReference type="RefSeq" id="WP_286289794.1">
    <property type="nucleotide sequence ID" value="NZ_JASXSZ010000005.1"/>
</dbReference>
<dbReference type="Proteomes" id="UP001235064">
    <property type="component" value="Unassembled WGS sequence"/>
</dbReference>